<dbReference type="GO" id="GO:0043565">
    <property type="term" value="F:sequence-specific DNA binding"/>
    <property type="evidence" value="ECO:0007669"/>
    <property type="project" value="InterPro"/>
</dbReference>
<evidence type="ECO:0000256" key="5">
    <source>
        <dbReference type="ARBA" id="ARBA00023163"/>
    </source>
</evidence>
<keyword evidence="3" id="KW-0805">Transcription regulation</keyword>
<dbReference type="PANTHER" id="PTHR10015">
    <property type="entry name" value="HEAT SHOCK TRANSCRIPTION FACTOR"/>
    <property type="match status" value="1"/>
</dbReference>
<dbReference type="EnsemblMetazoa" id="ENSAATROPT011546">
    <property type="protein sequence ID" value="ENSAATROPP010446"/>
    <property type="gene ID" value="ENSAATROPG009395"/>
</dbReference>
<dbReference type="Proteomes" id="UP000075880">
    <property type="component" value="Unassembled WGS sequence"/>
</dbReference>
<dbReference type="SUPFAM" id="SSF46785">
    <property type="entry name" value="Winged helix' DNA-binding domain"/>
    <property type="match status" value="1"/>
</dbReference>
<evidence type="ECO:0000256" key="7">
    <source>
        <dbReference type="RuleBase" id="RU004020"/>
    </source>
</evidence>
<keyword evidence="5" id="KW-0804">Transcription</keyword>
<evidence type="ECO:0000256" key="2">
    <source>
        <dbReference type="ARBA" id="ARBA00006403"/>
    </source>
</evidence>
<organism evidence="10 11">
    <name type="scientific">Anopheles atroparvus</name>
    <name type="common">European mosquito</name>
    <dbReference type="NCBI Taxonomy" id="41427"/>
    <lineage>
        <taxon>Eukaryota</taxon>
        <taxon>Metazoa</taxon>
        <taxon>Ecdysozoa</taxon>
        <taxon>Arthropoda</taxon>
        <taxon>Hexapoda</taxon>
        <taxon>Insecta</taxon>
        <taxon>Pterygota</taxon>
        <taxon>Neoptera</taxon>
        <taxon>Endopterygota</taxon>
        <taxon>Diptera</taxon>
        <taxon>Nematocera</taxon>
        <taxon>Culicoidea</taxon>
        <taxon>Culicidae</taxon>
        <taxon>Anophelinae</taxon>
        <taxon>Anopheles</taxon>
    </lineage>
</organism>
<dbReference type="PANTHER" id="PTHR10015:SF427">
    <property type="entry name" value="HEAT SHOCK FACTOR PROTEIN"/>
    <property type="match status" value="1"/>
</dbReference>
<evidence type="ECO:0000313" key="10">
    <source>
        <dbReference type="EnsemblMetazoa" id="ENSAATROPP010446"/>
    </source>
</evidence>
<feature type="compositionally biased region" description="Gly residues" evidence="8">
    <location>
        <begin position="379"/>
        <end position="394"/>
    </location>
</feature>
<dbReference type="AlphaFoldDB" id="A0AAG5DH26"/>
<feature type="compositionally biased region" description="Polar residues" evidence="8">
    <location>
        <begin position="825"/>
        <end position="843"/>
    </location>
</feature>
<feature type="region of interest" description="Disordered" evidence="8">
    <location>
        <begin position="553"/>
        <end position="637"/>
    </location>
</feature>
<feature type="compositionally biased region" description="Low complexity" evidence="8">
    <location>
        <begin position="567"/>
        <end position="577"/>
    </location>
</feature>
<feature type="compositionally biased region" description="Low complexity" evidence="8">
    <location>
        <begin position="368"/>
        <end position="378"/>
    </location>
</feature>
<comment type="similarity">
    <text evidence="2 7">Belongs to the HSF family.</text>
</comment>
<dbReference type="GO" id="GO:0005634">
    <property type="term" value="C:nucleus"/>
    <property type="evidence" value="ECO:0007669"/>
    <property type="project" value="UniProtKB-SubCell"/>
</dbReference>
<sequence length="904" mass="97161">MHTFSETGTGVPAFLAKLWRLVEDAETNDLISWSTDGRSFIIQNQAQFAKELLPLNYKHNNMASFIRQLNMYGFHKITSIDNGGLRFDRDEMEFTHPCFQKDHPYLLEHIKRKIATSKQQQLQAQQAADDKSALKLEAVSRVLSEVKNMRGRQDSLDSRFQAMKQENEALWREVAILRQKHHKQQQIVNKLIQFLVTIVQPSRGGLGSMGNGSNKRRFQLMINDAPQQAKLKKSDYSDGATIEELGEALEEVAYANQQELLSKQDKSDKKEIPVITAQLVRTSPSASTSASGTGVGKSAKTVSGITASLGGGGGRTIVKTLDGSSIIKKQKVLPSGKTTRNSEFPEVSSPMSFAERSPFHRTATPAMSTGGSSTRSSNGGNGSEAGDGGGGGGDSFEEVFLHMPQVRAAGGGTRGFIGSSLAGGRGLVKVEKQDQQEQRQQYVMRSMNTARGSNNSAPKNLAQLIENAVDGDELESYSDIVEQEEDQEENEDEEEAMDGLNEGADDDDDDRDAEQHGYLVDHVDEIIDPTIVQLYQDGEHDMMLNTPMVIREMEKQKQQQQKKDRQQGQQQVQLGTTGKKGDSLLKGGGVGVGSNKRNSGVGSAHTTGRSQKSLLTAASSKGAPGVGLKSCGSGTAPPVAMIVTRGGKKLAMVNATKKQVNVTGGEQQQQQQHQQGDGASPGPSGYQSAGSTNSPSPPIISSAAGPTFIAEGGGNSSSYVTASDILPGDIFEISNDQGSLSEEAGEAGGVMVKDTNPSPMLNGYSFIEGGYYNPNVNINNIKAGRQQQQQQQQQQGQQVESQPAQQSTSGTMLDGGTDEYDDNSLDSSMLQTPQGSGGNHQQQISKFVSADSDVSRLNTVAEYGQHIDTVQTDLESLKELLKGEGYQLDANALLGVSEGVKDGT</sequence>
<evidence type="ECO:0000259" key="9">
    <source>
        <dbReference type="PROSITE" id="PS00434"/>
    </source>
</evidence>
<proteinExistence type="inferred from homology"/>
<feature type="compositionally biased region" description="Low complexity" evidence="8">
    <location>
        <begin position="786"/>
        <end position="806"/>
    </location>
</feature>
<dbReference type="InterPro" id="IPR000232">
    <property type="entry name" value="HSF_DNA-bd"/>
</dbReference>
<feature type="compositionally biased region" description="Basic and acidic residues" evidence="8">
    <location>
        <begin position="553"/>
        <end position="566"/>
    </location>
</feature>
<dbReference type="PROSITE" id="PS00434">
    <property type="entry name" value="HSF_DOMAIN"/>
    <property type="match status" value="1"/>
</dbReference>
<feature type="compositionally biased region" description="Polar residues" evidence="8">
    <location>
        <begin position="604"/>
        <end position="619"/>
    </location>
</feature>
<dbReference type="InterPro" id="IPR036390">
    <property type="entry name" value="WH_DNA-bd_sf"/>
</dbReference>
<keyword evidence="6" id="KW-0539">Nucleus</keyword>
<keyword evidence="11" id="KW-1185">Reference proteome</keyword>
<feature type="compositionally biased region" description="Low complexity" evidence="8">
    <location>
        <begin position="283"/>
        <end position="299"/>
    </location>
</feature>
<dbReference type="FunFam" id="1.10.10.10:FF:000027">
    <property type="entry name" value="Heat shock transcription factor 1"/>
    <property type="match status" value="1"/>
</dbReference>
<evidence type="ECO:0000313" key="11">
    <source>
        <dbReference type="Proteomes" id="UP000075880"/>
    </source>
</evidence>
<dbReference type="PRINTS" id="PR00056">
    <property type="entry name" value="HSFDOMAIN"/>
</dbReference>
<protein>
    <recommendedName>
        <fullName evidence="9">HSF-type DNA-binding domain-containing protein</fullName>
    </recommendedName>
</protein>
<comment type="subcellular location">
    <subcellularLocation>
        <location evidence="1">Nucleus</location>
    </subcellularLocation>
</comment>
<accession>A0AAG5DH26</accession>
<dbReference type="Pfam" id="PF00447">
    <property type="entry name" value="HSF_DNA-bind"/>
    <property type="match status" value="1"/>
</dbReference>
<dbReference type="SMART" id="SM00415">
    <property type="entry name" value="HSF"/>
    <property type="match status" value="1"/>
</dbReference>
<name>A0AAG5DH26_ANOAO</name>
<dbReference type="GO" id="GO:0003700">
    <property type="term" value="F:DNA-binding transcription factor activity"/>
    <property type="evidence" value="ECO:0007669"/>
    <property type="project" value="InterPro"/>
</dbReference>
<dbReference type="InterPro" id="IPR036388">
    <property type="entry name" value="WH-like_DNA-bd_sf"/>
</dbReference>
<feature type="region of interest" description="Disordered" evidence="8">
    <location>
        <begin position="784"/>
        <end position="843"/>
    </location>
</feature>
<reference evidence="10" key="1">
    <citation type="submission" date="2024-04" db="UniProtKB">
        <authorList>
            <consortium name="EnsemblMetazoa"/>
        </authorList>
    </citation>
    <scope>IDENTIFICATION</scope>
    <source>
        <strain evidence="10">EBRO</strain>
    </source>
</reference>
<evidence type="ECO:0000256" key="4">
    <source>
        <dbReference type="ARBA" id="ARBA00023125"/>
    </source>
</evidence>
<feature type="region of interest" description="Disordered" evidence="8">
    <location>
        <begin position="283"/>
        <end position="306"/>
    </location>
</feature>
<evidence type="ECO:0000256" key="1">
    <source>
        <dbReference type="ARBA" id="ARBA00004123"/>
    </source>
</evidence>
<keyword evidence="4" id="KW-0238">DNA-binding</keyword>
<feature type="region of interest" description="Disordered" evidence="8">
    <location>
        <begin position="482"/>
        <end position="513"/>
    </location>
</feature>
<feature type="region of interest" description="Disordered" evidence="8">
    <location>
        <begin position="332"/>
        <end position="397"/>
    </location>
</feature>
<feature type="compositionally biased region" description="Low complexity" evidence="8">
    <location>
        <begin position="593"/>
        <end position="603"/>
    </location>
</feature>
<feature type="compositionally biased region" description="Acidic residues" evidence="8">
    <location>
        <begin position="482"/>
        <end position="512"/>
    </location>
</feature>
<evidence type="ECO:0000256" key="6">
    <source>
        <dbReference type="ARBA" id="ARBA00023242"/>
    </source>
</evidence>
<evidence type="ECO:0000256" key="8">
    <source>
        <dbReference type="SAM" id="MobiDB-lite"/>
    </source>
</evidence>
<evidence type="ECO:0000256" key="3">
    <source>
        <dbReference type="ARBA" id="ARBA00023015"/>
    </source>
</evidence>
<feature type="region of interest" description="Disordered" evidence="8">
    <location>
        <begin position="660"/>
        <end position="707"/>
    </location>
</feature>
<dbReference type="Gene3D" id="1.10.10.10">
    <property type="entry name" value="Winged helix-like DNA-binding domain superfamily/Winged helix DNA-binding domain"/>
    <property type="match status" value="1"/>
</dbReference>
<feature type="compositionally biased region" description="Low complexity" evidence="8">
    <location>
        <begin position="690"/>
        <end position="707"/>
    </location>
</feature>
<feature type="domain" description="HSF-type DNA-binding" evidence="9">
    <location>
        <begin position="53"/>
        <end position="77"/>
    </location>
</feature>